<evidence type="ECO:0000313" key="8">
    <source>
        <dbReference type="EMBL" id="QSG14937.1"/>
    </source>
</evidence>
<feature type="transmembrane region" description="Helical" evidence="6">
    <location>
        <begin position="141"/>
        <end position="166"/>
    </location>
</feature>
<sequence>MTENEPTVIARTVVRVVVPIILITAVSLLLQGHNAPGGGFIGGVLTAVAFVLVYIIFGLDYFETEILDRAALPRAIPGEPVEDGKQQRPGVTKEFSEVLAIGLALAAGSGIVAIALGYPFLSQAVVFVEGVPLFHEIEVASALAFDLGVYFVVVGGLLTVVAVVGAE</sequence>
<keyword evidence="5 6" id="KW-0472">Membrane</keyword>
<keyword evidence="2" id="KW-1003">Cell membrane</keyword>
<dbReference type="PANTHER" id="PTHR33932:SF4">
    <property type="entry name" value="NA(+)_H(+) ANTIPORTER SUBUNIT B"/>
    <property type="match status" value="1"/>
</dbReference>
<dbReference type="Proteomes" id="UP000663292">
    <property type="component" value="Chromosome"/>
</dbReference>
<evidence type="ECO:0000256" key="4">
    <source>
        <dbReference type="ARBA" id="ARBA00022989"/>
    </source>
</evidence>
<accession>A0A897NQ47</accession>
<proteinExistence type="predicted"/>
<dbReference type="GeneID" id="68858045"/>
<gene>
    <name evidence="8" type="primary">mnhB</name>
    <name evidence="8" type="ORF">HSEST_1406</name>
</gene>
<name>A0A897NQ47_9EURY</name>
<evidence type="ECO:0000256" key="3">
    <source>
        <dbReference type="ARBA" id="ARBA00022692"/>
    </source>
</evidence>
<dbReference type="AlphaFoldDB" id="A0A897NQ47"/>
<feature type="transmembrane region" description="Helical" evidence="6">
    <location>
        <begin position="38"/>
        <end position="59"/>
    </location>
</feature>
<keyword evidence="3 6" id="KW-0812">Transmembrane</keyword>
<keyword evidence="4 6" id="KW-1133">Transmembrane helix</keyword>
<dbReference type="InterPro" id="IPR007182">
    <property type="entry name" value="MnhB"/>
</dbReference>
<protein>
    <submittedName>
        <fullName evidence="8">Multisubunit Na+/H+ antiporter, MnhB subunit</fullName>
    </submittedName>
</protein>
<comment type="subcellular location">
    <subcellularLocation>
        <location evidence="1">Cell membrane</location>
        <topology evidence="1">Multi-pass membrane protein</topology>
    </subcellularLocation>
</comment>
<dbReference type="GO" id="GO:0005886">
    <property type="term" value="C:plasma membrane"/>
    <property type="evidence" value="ECO:0007669"/>
    <property type="project" value="UniProtKB-SubCell"/>
</dbReference>
<feature type="transmembrane region" description="Helical" evidence="6">
    <location>
        <begin position="98"/>
        <end position="121"/>
    </location>
</feature>
<dbReference type="Pfam" id="PF04039">
    <property type="entry name" value="MnhB"/>
    <property type="match status" value="2"/>
</dbReference>
<dbReference type="EMBL" id="CP064791">
    <property type="protein sequence ID" value="QSG14937.1"/>
    <property type="molecule type" value="Genomic_DNA"/>
</dbReference>
<evidence type="ECO:0000256" key="5">
    <source>
        <dbReference type="ARBA" id="ARBA00023136"/>
    </source>
</evidence>
<feature type="transmembrane region" description="Helical" evidence="6">
    <location>
        <begin position="12"/>
        <end position="32"/>
    </location>
</feature>
<evidence type="ECO:0000313" key="9">
    <source>
        <dbReference type="Proteomes" id="UP000663292"/>
    </source>
</evidence>
<keyword evidence="9" id="KW-1185">Reference proteome</keyword>
<feature type="domain" description="Na+/H+ antiporter MnhB subunit-related protein" evidence="7">
    <location>
        <begin position="96"/>
        <end position="159"/>
    </location>
</feature>
<dbReference type="PANTHER" id="PTHR33932">
    <property type="entry name" value="NA(+)/H(+) ANTIPORTER SUBUNIT B"/>
    <property type="match status" value="1"/>
</dbReference>
<dbReference type="RefSeq" id="WP_229120202.1">
    <property type="nucleotide sequence ID" value="NZ_CP064791.1"/>
</dbReference>
<dbReference type="InterPro" id="IPR050622">
    <property type="entry name" value="CPA3_antiporter_subunitB"/>
</dbReference>
<evidence type="ECO:0000256" key="1">
    <source>
        <dbReference type="ARBA" id="ARBA00004651"/>
    </source>
</evidence>
<reference evidence="8 9" key="1">
    <citation type="submission" date="2020-11" db="EMBL/GenBank/DDBJ databases">
        <title>Carbohydrate-dependent, anaerobic sulfur respiration: A novel catabolism in halophilic archaea.</title>
        <authorList>
            <person name="Sorokin D.Y."/>
            <person name="Messina E."/>
            <person name="Smedile F."/>
            <person name="La Cono V."/>
            <person name="Hallsworth J.E."/>
            <person name="Yakimov M.M."/>
        </authorList>
    </citation>
    <scope>NUCLEOTIDE SEQUENCE [LARGE SCALE GENOMIC DNA]</scope>
    <source>
        <strain evidence="8 9">HSR-Est</strain>
    </source>
</reference>
<feature type="domain" description="Na+/H+ antiporter MnhB subunit-related protein" evidence="7">
    <location>
        <begin position="9"/>
        <end position="67"/>
    </location>
</feature>
<organism evidence="8 9">
    <name type="scientific">Halapricum desulfuricans</name>
    <dbReference type="NCBI Taxonomy" id="2841257"/>
    <lineage>
        <taxon>Archaea</taxon>
        <taxon>Methanobacteriati</taxon>
        <taxon>Methanobacteriota</taxon>
        <taxon>Stenosarchaea group</taxon>
        <taxon>Halobacteria</taxon>
        <taxon>Halobacteriales</taxon>
        <taxon>Haloarculaceae</taxon>
        <taxon>Halapricum</taxon>
    </lineage>
</organism>
<evidence type="ECO:0000259" key="7">
    <source>
        <dbReference type="Pfam" id="PF04039"/>
    </source>
</evidence>
<evidence type="ECO:0000256" key="2">
    <source>
        <dbReference type="ARBA" id="ARBA00022475"/>
    </source>
</evidence>
<evidence type="ECO:0000256" key="6">
    <source>
        <dbReference type="SAM" id="Phobius"/>
    </source>
</evidence>